<name>A0A1H8P788_9PROT</name>
<dbReference type="EMBL" id="FOCT01000019">
    <property type="protein sequence ID" value="SEO37732.1"/>
    <property type="molecule type" value="Genomic_DNA"/>
</dbReference>
<keyword evidence="1" id="KW-0812">Transmembrane</keyword>
<dbReference type="RefSeq" id="WP_074749034.1">
    <property type="nucleotide sequence ID" value="NZ_FOCT01000019.1"/>
</dbReference>
<dbReference type="Gene3D" id="3.30.70.2330">
    <property type="match status" value="1"/>
</dbReference>
<protein>
    <recommendedName>
        <fullName evidence="4">HIRAN domain-containing protein</fullName>
    </recommendedName>
</protein>
<accession>A0A1H8P788</accession>
<evidence type="ECO:0000256" key="1">
    <source>
        <dbReference type="SAM" id="Phobius"/>
    </source>
</evidence>
<evidence type="ECO:0000313" key="2">
    <source>
        <dbReference type="EMBL" id="SEO37732.1"/>
    </source>
</evidence>
<evidence type="ECO:0000313" key="3">
    <source>
        <dbReference type="Proteomes" id="UP000183898"/>
    </source>
</evidence>
<dbReference type="Proteomes" id="UP000183898">
    <property type="component" value="Unassembled WGS sequence"/>
</dbReference>
<organism evidence="2 3">
    <name type="scientific">Nitrosospira multiformis</name>
    <dbReference type="NCBI Taxonomy" id="1231"/>
    <lineage>
        <taxon>Bacteria</taxon>
        <taxon>Pseudomonadati</taxon>
        <taxon>Pseudomonadota</taxon>
        <taxon>Betaproteobacteria</taxon>
        <taxon>Nitrosomonadales</taxon>
        <taxon>Nitrosomonadaceae</taxon>
        <taxon>Nitrosospira</taxon>
    </lineage>
</organism>
<keyword evidence="1" id="KW-0472">Membrane</keyword>
<keyword evidence="1" id="KW-1133">Transmembrane helix</keyword>
<reference evidence="2 3" key="1">
    <citation type="submission" date="2016-10" db="EMBL/GenBank/DDBJ databases">
        <authorList>
            <person name="de Groot N.N."/>
        </authorList>
    </citation>
    <scope>NUCLEOTIDE SEQUENCE [LARGE SCALE GENOMIC DNA]</scope>
    <source>
        <strain evidence="2 3">Nl18</strain>
    </source>
</reference>
<gene>
    <name evidence="2" type="ORF">SAMN05216404_11937</name>
</gene>
<evidence type="ECO:0008006" key="4">
    <source>
        <dbReference type="Google" id="ProtNLM"/>
    </source>
</evidence>
<sequence>MLGFSIAVITVVSFCFYYALNSSKKEPRKNPIPNVAYEWPDNGDECDIVGESYYQDAIKLLAGPDDENIGSKKFKAFLIPEDNNPYDNKAVRVDIDGMTVGYFGREDARSFRRRLGAKKLSGQITACKAVVIGGRGPRGEQWNYGIFLSIEAFDW</sequence>
<proteinExistence type="predicted"/>
<dbReference type="AlphaFoldDB" id="A0A1H8P788"/>
<feature type="transmembrane region" description="Helical" evidence="1">
    <location>
        <begin position="6"/>
        <end position="23"/>
    </location>
</feature>